<evidence type="ECO:0000313" key="1">
    <source>
        <dbReference type="EMBL" id="KAI4369974.1"/>
    </source>
</evidence>
<accession>A0ACB9QTS9</accession>
<name>A0ACB9QTS9_9MYRT</name>
<reference evidence="2" key="1">
    <citation type="journal article" date="2023" name="Front. Plant Sci.">
        <title>Chromosomal-level genome assembly of Melastoma candidum provides insights into trichome evolution.</title>
        <authorList>
            <person name="Zhong Y."/>
            <person name="Wu W."/>
            <person name="Sun C."/>
            <person name="Zou P."/>
            <person name="Liu Y."/>
            <person name="Dai S."/>
            <person name="Zhou R."/>
        </authorList>
    </citation>
    <scope>NUCLEOTIDE SEQUENCE [LARGE SCALE GENOMIC DNA]</scope>
</reference>
<organism evidence="1 2">
    <name type="scientific">Melastoma candidum</name>
    <dbReference type="NCBI Taxonomy" id="119954"/>
    <lineage>
        <taxon>Eukaryota</taxon>
        <taxon>Viridiplantae</taxon>
        <taxon>Streptophyta</taxon>
        <taxon>Embryophyta</taxon>
        <taxon>Tracheophyta</taxon>
        <taxon>Spermatophyta</taxon>
        <taxon>Magnoliopsida</taxon>
        <taxon>eudicotyledons</taxon>
        <taxon>Gunneridae</taxon>
        <taxon>Pentapetalae</taxon>
        <taxon>rosids</taxon>
        <taxon>malvids</taxon>
        <taxon>Myrtales</taxon>
        <taxon>Melastomataceae</taxon>
        <taxon>Melastomatoideae</taxon>
        <taxon>Melastomateae</taxon>
        <taxon>Melastoma</taxon>
    </lineage>
</organism>
<comment type="caution">
    <text evidence="1">The sequence shown here is derived from an EMBL/GenBank/DDBJ whole genome shotgun (WGS) entry which is preliminary data.</text>
</comment>
<sequence length="165" mass="17944">MSDPKEEMPRLCASGCGFYGSEENQGLCSSCYEGYLKEKIATTLAPSKPKPAEEDANRARQTPATMTTAGKFSILYRNSRKNQISMVSVPTSSSEGTDKVRTRCAVCKKRVGLLGFPCLHCEDVFCGSHRHTEDHSCGVDLKGIGCRALAEQNPVLKGDKMGFRG</sequence>
<dbReference type="Proteomes" id="UP001057402">
    <property type="component" value="Chromosome 5"/>
</dbReference>
<gene>
    <name evidence="1" type="ORF">MLD38_018363</name>
</gene>
<proteinExistence type="predicted"/>
<keyword evidence="2" id="KW-1185">Reference proteome</keyword>
<protein>
    <submittedName>
        <fullName evidence="1">Uncharacterized protein</fullName>
    </submittedName>
</protein>
<dbReference type="EMBL" id="CM042884">
    <property type="protein sequence ID" value="KAI4369974.1"/>
    <property type="molecule type" value="Genomic_DNA"/>
</dbReference>
<evidence type="ECO:0000313" key="2">
    <source>
        <dbReference type="Proteomes" id="UP001057402"/>
    </source>
</evidence>